<evidence type="ECO:0000256" key="2">
    <source>
        <dbReference type="SAM" id="MobiDB-lite"/>
    </source>
</evidence>
<organism evidence="4 5">
    <name type="scientific">Rhodococcus spongiicola</name>
    <dbReference type="NCBI Taxonomy" id="2487352"/>
    <lineage>
        <taxon>Bacteria</taxon>
        <taxon>Bacillati</taxon>
        <taxon>Actinomycetota</taxon>
        <taxon>Actinomycetes</taxon>
        <taxon>Mycobacteriales</taxon>
        <taxon>Nocardiaceae</taxon>
        <taxon>Rhodococcus</taxon>
    </lineage>
</organism>
<dbReference type="PANTHER" id="PTHR46018">
    <property type="entry name" value="ZINC PHOSPHODIESTERASE ELAC PROTEIN 1"/>
    <property type="match status" value="1"/>
</dbReference>
<gene>
    <name evidence="4" type="ORF">EF834_07955</name>
</gene>
<keyword evidence="5" id="KW-1185">Reference proteome</keyword>
<evidence type="ECO:0000313" key="5">
    <source>
        <dbReference type="Proteomes" id="UP000284333"/>
    </source>
</evidence>
<sequence length="435" mass="49170">MTQPDNPYGARPGGGVSLPDYYRPMTSINNRNFYSPGTEILPEGEMRISILGSTPWPPTRSQAGTCILVECGNGQPQPRRFFFDMGNGSVKNALAMQVPPIFINDIFISHLHGDHYADLPYMYPFTAWAGRWQPLRLYGPSGATPELGIKHMAKHMREMMRWHEENFLHATISAGYEMDVTEFDWREENGVCYDQDGIVVRHWPRSHVKDGASAYRLDWEDAGLSVVWTGDGRPDEKTEKYAAGCDVFITEGQIDTPSLMSLKFGVPEELAKYTIDSWHTMYYAAGYLMNKVQPRMGMIVHYEAGGAALDAESVAEVRANYEGLFQFGGPDIQVVNVTKDRIWSREAAIPDGAAIAPLDPRWLLPSPLPSELELPRPELPREEQQQAFLREMEIDPHKYYPPDADREPVQSWPADGFKIDPREMLRARGIDPDES</sequence>
<keyword evidence="1" id="KW-0255">Endonuclease</keyword>
<feature type="domain" description="Metallo-beta-lactamase" evidence="3">
    <location>
        <begin position="103"/>
        <end position="302"/>
    </location>
</feature>
<dbReference type="GO" id="GO:0042781">
    <property type="term" value="F:3'-tRNA processing endoribonuclease activity"/>
    <property type="evidence" value="ECO:0007669"/>
    <property type="project" value="TreeGrafter"/>
</dbReference>
<accession>A0A3S3A971</accession>
<comment type="caution">
    <text evidence="4">The sequence shown here is derived from an EMBL/GenBank/DDBJ whole genome shotgun (WGS) entry which is preliminary data.</text>
</comment>
<dbReference type="NCBIfam" id="NF041257">
    <property type="entry name" value="GntH_guanitoxin"/>
    <property type="match status" value="1"/>
</dbReference>
<dbReference type="OrthoDB" id="4137979at2"/>
<feature type="compositionally biased region" description="Basic and acidic residues" evidence="2">
    <location>
        <begin position="397"/>
        <end position="408"/>
    </location>
</feature>
<dbReference type="Gene3D" id="3.60.15.10">
    <property type="entry name" value="Ribonuclease Z/Hydroxyacylglutathione hydrolase-like"/>
    <property type="match status" value="1"/>
</dbReference>
<dbReference type="Proteomes" id="UP000284333">
    <property type="component" value="Unassembled WGS sequence"/>
</dbReference>
<protein>
    <submittedName>
        <fullName evidence="4">Ribonuclease Z</fullName>
    </submittedName>
</protein>
<keyword evidence="1" id="KW-0540">Nuclease</keyword>
<dbReference type="InterPro" id="IPR001279">
    <property type="entry name" value="Metallo-B-lactamas"/>
</dbReference>
<reference evidence="4 5" key="1">
    <citation type="submission" date="2018-11" db="EMBL/GenBank/DDBJ databases">
        <title>Rhodococcus spongicola sp. nov. and Rhodococcus xishaensis sp. nov. from marine sponges.</title>
        <authorList>
            <person name="Li L."/>
            <person name="Lin H.W."/>
        </authorList>
    </citation>
    <scope>NUCLEOTIDE SEQUENCE [LARGE SCALE GENOMIC DNA]</scope>
    <source>
        <strain evidence="4 5">LHW50502</strain>
    </source>
</reference>
<dbReference type="Pfam" id="PF12706">
    <property type="entry name" value="Lactamase_B_2"/>
    <property type="match status" value="1"/>
</dbReference>
<dbReference type="SUPFAM" id="SSF56281">
    <property type="entry name" value="Metallo-hydrolase/oxidoreductase"/>
    <property type="match status" value="1"/>
</dbReference>
<evidence type="ECO:0000259" key="3">
    <source>
        <dbReference type="Pfam" id="PF12706"/>
    </source>
</evidence>
<keyword evidence="1" id="KW-0378">Hydrolase</keyword>
<evidence type="ECO:0000256" key="1">
    <source>
        <dbReference type="ARBA" id="ARBA00022759"/>
    </source>
</evidence>
<evidence type="ECO:0000313" key="4">
    <source>
        <dbReference type="EMBL" id="RVW04904.1"/>
    </source>
</evidence>
<dbReference type="PANTHER" id="PTHR46018:SF2">
    <property type="entry name" value="ZINC PHOSPHODIESTERASE ELAC PROTEIN 1"/>
    <property type="match status" value="1"/>
</dbReference>
<name>A0A3S3A971_9NOCA</name>
<dbReference type="RefSeq" id="WP_127946631.1">
    <property type="nucleotide sequence ID" value="NZ_RKLN01000002.1"/>
</dbReference>
<feature type="region of interest" description="Disordered" evidence="2">
    <location>
        <begin position="397"/>
        <end position="418"/>
    </location>
</feature>
<dbReference type="InterPro" id="IPR036866">
    <property type="entry name" value="RibonucZ/Hydroxyglut_hydro"/>
</dbReference>
<dbReference type="AlphaFoldDB" id="A0A3S3A971"/>
<proteinExistence type="predicted"/>
<dbReference type="EMBL" id="RKLN01000002">
    <property type="protein sequence ID" value="RVW04904.1"/>
    <property type="molecule type" value="Genomic_DNA"/>
</dbReference>